<evidence type="ECO:0000256" key="6">
    <source>
        <dbReference type="ARBA" id="ARBA00023065"/>
    </source>
</evidence>
<evidence type="ECO:0000256" key="7">
    <source>
        <dbReference type="ARBA" id="ARBA00023136"/>
    </source>
</evidence>
<evidence type="ECO:0000256" key="3">
    <source>
        <dbReference type="ARBA" id="ARBA00022448"/>
    </source>
</evidence>
<feature type="domain" description="Cation efflux protein cytoplasmic" evidence="11">
    <location>
        <begin position="232"/>
        <end position="305"/>
    </location>
</feature>
<keyword evidence="7 9" id="KW-0472">Membrane</keyword>
<evidence type="ECO:0000256" key="4">
    <source>
        <dbReference type="ARBA" id="ARBA00022692"/>
    </source>
</evidence>
<name>A0A381NSK2_9ZZZZ</name>
<evidence type="ECO:0000313" key="12">
    <source>
        <dbReference type="EMBL" id="SUZ57585.1"/>
    </source>
</evidence>
<accession>A0A381NSK2</accession>
<dbReference type="GO" id="GO:0005385">
    <property type="term" value="F:zinc ion transmembrane transporter activity"/>
    <property type="evidence" value="ECO:0007669"/>
    <property type="project" value="TreeGrafter"/>
</dbReference>
<comment type="similarity">
    <text evidence="2">Belongs to the cation diffusion facilitator (CDF) transporter (TC 2.A.4) family. SLC30A subfamily.</text>
</comment>
<reference evidence="12" key="1">
    <citation type="submission" date="2018-05" db="EMBL/GenBank/DDBJ databases">
        <authorList>
            <person name="Lanie J.A."/>
            <person name="Ng W.-L."/>
            <person name="Kazmierczak K.M."/>
            <person name="Andrzejewski T.M."/>
            <person name="Davidsen T.M."/>
            <person name="Wayne K.J."/>
            <person name="Tettelin H."/>
            <person name="Glass J.I."/>
            <person name="Rusch D."/>
            <person name="Podicherti R."/>
            <person name="Tsui H.-C.T."/>
            <person name="Winkler M.E."/>
        </authorList>
    </citation>
    <scope>NUCLEOTIDE SEQUENCE</scope>
</reference>
<feature type="transmembrane region" description="Helical" evidence="9">
    <location>
        <begin position="199"/>
        <end position="219"/>
    </location>
</feature>
<feature type="region of interest" description="Disordered" evidence="8">
    <location>
        <begin position="1"/>
        <end position="25"/>
    </location>
</feature>
<dbReference type="InterPro" id="IPR058533">
    <property type="entry name" value="Cation_efflux_TM"/>
</dbReference>
<dbReference type="NCBIfam" id="TIGR01297">
    <property type="entry name" value="CDF"/>
    <property type="match status" value="1"/>
</dbReference>
<dbReference type="SUPFAM" id="SSF160240">
    <property type="entry name" value="Cation efflux protein cytoplasmic domain-like"/>
    <property type="match status" value="1"/>
</dbReference>
<evidence type="ECO:0008006" key="13">
    <source>
        <dbReference type="Google" id="ProtNLM"/>
    </source>
</evidence>
<dbReference type="SUPFAM" id="SSF161111">
    <property type="entry name" value="Cation efflux protein transmembrane domain-like"/>
    <property type="match status" value="1"/>
</dbReference>
<dbReference type="Pfam" id="PF16916">
    <property type="entry name" value="ZT_dimer"/>
    <property type="match status" value="1"/>
</dbReference>
<dbReference type="Pfam" id="PF01545">
    <property type="entry name" value="Cation_efflux"/>
    <property type="match status" value="1"/>
</dbReference>
<comment type="subcellular location">
    <subcellularLocation>
        <location evidence="1">Membrane</location>
        <topology evidence="1">Multi-pass membrane protein</topology>
    </subcellularLocation>
</comment>
<dbReference type="Gene3D" id="1.20.1510.10">
    <property type="entry name" value="Cation efflux protein transmembrane domain"/>
    <property type="match status" value="1"/>
</dbReference>
<dbReference type="PANTHER" id="PTHR11562">
    <property type="entry name" value="CATION EFFLUX PROTEIN/ ZINC TRANSPORTER"/>
    <property type="match status" value="1"/>
</dbReference>
<feature type="transmembrane region" description="Helical" evidence="9">
    <location>
        <begin position="36"/>
        <end position="56"/>
    </location>
</feature>
<dbReference type="InterPro" id="IPR027470">
    <property type="entry name" value="Cation_efflux_CTD"/>
</dbReference>
<evidence type="ECO:0000256" key="5">
    <source>
        <dbReference type="ARBA" id="ARBA00022989"/>
    </source>
</evidence>
<feature type="transmembrane region" description="Helical" evidence="9">
    <location>
        <begin position="138"/>
        <end position="157"/>
    </location>
</feature>
<proteinExistence type="inferred from homology"/>
<protein>
    <recommendedName>
        <fullName evidence="13">Cation efflux protein cytoplasmic domain-containing protein</fullName>
    </recommendedName>
</protein>
<feature type="transmembrane region" description="Helical" evidence="9">
    <location>
        <begin position="98"/>
        <end position="122"/>
    </location>
</feature>
<evidence type="ECO:0000256" key="8">
    <source>
        <dbReference type="SAM" id="MobiDB-lite"/>
    </source>
</evidence>
<evidence type="ECO:0000256" key="9">
    <source>
        <dbReference type="SAM" id="Phobius"/>
    </source>
</evidence>
<dbReference type="AlphaFoldDB" id="A0A381NSK2"/>
<dbReference type="InterPro" id="IPR027469">
    <property type="entry name" value="Cation_efflux_TMD_sf"/>
</dbReference>
<dbReference type="PANTHER" id="PTHR11562:SF17">
    <property type="entry name" value="RE54080P-RELATED"/>
    <property type="match status" value="1"/>
</dbReference>
<dbReference type="InterPro" id="IPR036837">
    <property type="entry name" value="Cation_efflux_CTD_sf"/>
</dbReference>
<evidence type="ECO:0000259" key="11">
    <source>
        <dbReference type="Pfam" id="PF16916"/>
    </source>
</evidence>
<evidence type="ECO:0000256" key="1">
    <source>
        <dbReference type="ARBA" id="ARBA00004141"/>
    </source>
</evidence>
<keyword evidence="3" id="KW-0813">Transport</keyword>
<organism evidence="12">
    <name type="scientific">marine metagenome</name>
    <dbReference type="NCBI Taxonomy" id="408172"/>
    <lineage>
        <taxon>unclassified sequences</taxon>
        <taxon>metagenomes</taxon>
        <taxon>ecological metagenomes</taxon>
    </lineage>
</organism>
<feature type="transmembrane region" description="Helical" evidence="9">
    <location>
        <begin position="68"/>
        <end position="86"/>
    </location>
</feature>
<dbReference type="EMBL" id="UINC01000566">
    <property type="protein sequence ID" value="SUZ57585.1"/>
    <property type="molecule type" value="Genomic_DNA"/>
</dbReference>
<evidence type="ECO:0000259" key="10">
    <source>
        <dbReference type="Pfam" id="PF01545"/>
    </source>
</evidence>
<sequence>MMPHLHGSPLWHDPAHTHGPPPAGGALDRGPQLRRLWIVLGLTATFMVAEVVGGILSNSLALLADSGHMLADVGALALSLVAMRLMRRPPSPERTFGYVRMEILAALANGATLLVISGWIVWEAWERLAAPPEVDGPLMMGVAGVGLIVNVVGAGMLRTHAHENLNIRGAYLHVLGDLLGSIGAIGAGALILLTGWTPIDAIISIVIAGLILLGAWRLVKEATRVLLEMVPPHVGMEGVLQDLKSISNLHDVHDLHVWTLTSGFVALSGHGVLDDPMHHQRVLDEIRDRMAPHGIGHVTFQLEPERLHQIARPE</sequence>
<keyword evidence="4 9" id="KW-0812">Transmembrane</keyword>
<dbReference type="GO" id="GO:0005886">
    <property type="term" value="C:plasma membrane"/>
    <property type="evidence" value="ECO:0007669"/>
    <property type="project" value="TreeGrafter"/>
</dbReference>
<dbReference type="InterPro" id="IPR050681">
    <property type="entry name" value="CDF/SLC30A"/>
</dbReference>
<evidence type="ECO:0000256" key="2">
    <source>
        <dbReference type="ARBA" id="ARBA00008873"/>
    </source>
</evidence>
<dbReference type="InterPro" id="IPR002524">
    <property type="entry name" value="Cation_efflux"/>
</dbReference>
<gene>
    <name evidence="12" type="ORF">METZ01_LOCUS10439</name>
</gene>
<keyword evidence="6" id="KW-0406">Ion transport</keyword>
<keyword evidence="5 9" id="KW-1133">Transmembrane helix</keyword>
<feature type="domain" description="Cation efflux protein transmembrane" evidence="10">
    <location>
        <begin position="36"/>
        <end position="227"/>
    </location>
</feature>
<feature type="transmembrane region" description="Helical" evidence="9">
    <location>
        <begin position="169"/>
        <end position="193"/>
    </location>
</feature>